<accession>A0A382C6F5</accession>
<dbReference type="EMBL" id="UINC01033041">
    <property type="protein sequence ID" value="SVB21685.1"/>
    <property type="molecule type" value="Genomic_DNA"/>
</dbReference>
<dbReference type="SUPFAM" id="SSF116842">
    <property type="entry name" value="XseB-like"/>
    <property type="match status" value="1"/>
</dbReference>
<reference evidence="3" key="1">
    <citation type="submission" date="2018-05" db="EMBL/GenBank/DDBJ databases">
        <authorList>
            <person name="Lanie J.A."/>
            <person name="Ng W.-L."/>
            <person name="Kazmierczak K.M."/>
            <person name="Andrzejewski T.M."/>
            <person name="Davidsen T.M."/>
            <person name="Wayne K.J."/>
            <person name="Tettelin H."/>
            <person name="Glass J.I."/>
            <person name="Rusch D."/>
            <person name="Podicherti R."/>
            <person name="Tsui H.-C.T."/>
            <person name="Winkler M.E."/>
        </authorList>
    </citation>
    <scope>NUCLEOTIDE SEQUENCE</scope>
</reference>
<dbReference type="GO" id="GO:0009318">
    <property type="term" value="C:exodeoxyribonuclease VII complex"/>
    <property type="evidence" value="ECO:0007669"/>
    <property type="project" value="InterPro"/>
</dbReference>
<evidence type="ECO:0000313" key="3">
    <source>
        <dbReference type="EMBL" id="SVB21685.1"/>
    </source>
</evidence>
<dbReference type="InterPro" id="IPR037004">
    <property type="entry name" value="Exonuc_VII_ssu_sf"/>
</dbReference>
<gene>
    <name evidence="3" type="ORF">METZ01_LOCUS174539</name>
</gene>
<dbReference type="GO" id="GO:0006308">
    <property type="term" value="P:DNA catabolic process"/>
    <property type="evidence" value="ECO:0007669"/>
    <property type="project" value="InterPro"/>
</dbReference>
<keyword evidence="1" id="KW-0175">Coiled coil</keyword>
<dbReference type="GO" id="GO:0008855">
    <property type="term" value="F:exodeoxyribonuclease VII activity"/>
    <property type="evidence" value="ECO:0007669"/>
    <property type="project" value="InterPro"/>
</dbReference>
<proteinExistence type="predicted"/>
<feature type="coiled-coil region" evidence="1">
    <location>
        <begin position="12"/>
        <end position="45"/>
    </location>
</feature>
<protein>
    <recommendedName>
        <fullName evidence="4">Exonuclease VII small subunit</fullName>
    </recommendedName>
</protein>
<feature type="region of interest" description="Disordered" evidence="2">
    <location>
        <begin position="62"/>
        <end position="81"/>
    </location>
</feature>
<evidence type="ECO:0000256" key="2">
    <source>
        <dbReference type="SAM" id="MobiDB-lite"/>
    </source>
</evidence>
<evidence type="ECO:0008006" key="4">
    <source>
        <dbReference type="Google" id="ProtNLM"/>
    </source>
</evidence>
<name>A0A382C6F5_9ZZZZ</name>
<feature type="compositionally biased region" description="Basic and acidic residues" evidence="2">
    <location>
        <begin position="63"/>
        <end position="72"/>
    </location>
</feature>
<dbReference type="AlphaFoldDB" id="A0A382C6F5"/>
<organism evidence="3">
    <name type="scientific">marine metagenome</name>
    <dbReference type="NCBI Taxonomy" id="408172"/>
    <lineage>
        <taxon>unclassified sequences</taxon>
        <taxon>metagenomes</taxon>
        <taxon>ecological metagenomes</taxon>
    </lineage>
</organism>
<evidence type="ECO:0000256" key="1">
    <source>
        <dbReference type="SAM" id="Coils"/>
    </source>
</evidence>
<sequence>MKEKNLPDDNDSKSLEKLTQEINSIIEKLEKQEDLKNSLNDYQELIKLNNIIEKKFQKKSKSIKQDMKEKIESITNKKNAK</sequence>